<proteinExistence type="inferred from homology"/>
<evidence type="ECO:0000313" key="7">
    <source>
        <dbReference type="EMBL" id="KGB32851.1"/>
    </source>
</evidence>
<gene>
    <name evidence="7" type="ORF">MS3_00997</name>
</gene>
<dbReference type="STRING" id="6185.A0A095AG54"/>
<evidence type="ECO:0000256" key="1">
    <source>
        <dbReference type="ARBA" id="ARBA00004123"/>
    </source>
</evidence>
<dbReference type="Pfam" id="PF04420">
    <property type="entry name" value="CHD5"/>
    <property type="match status" value="1"/>
</dbReference>
<dbReference type="Pfam" id="PF11221">
    <property type="entry name" value="Med21"/>
    <property type="match status" value="1"/>
</dbReference>
<comment type="subcellular location">
    <subcellularLocation>
        <location evidence="1 6">Nucleus</location>
    </subcellularLocation>
</comment>
<dbReference type="Gene3D" id="6.10.280.10">
    <property type="entry name" value="Mediator complex, subunit Med21"/>
    <property type="match status" value="1"/>
</dbReference>
<dbReference type="InterPro" id="IPR037212">
    <property type="entry name" value="Med7/Med21-like"/>
</dbReference>
<dbReference type="PANTHER" id="PTHR13381">
    <property type="entry name" value="RNA POLYMERASE II HOLOENZYME COMPONENT SRB7"/>
    <property type="match status" value="1"/>
</dbReference>
<protein>
    <recommendedName>
        <fullName evidence="6">Mediator of RNA polymerase II transcription subunit 21</fullName>
    </recommendedName>
</protein>
<accession>A0A095AG54</accession>
<keyword evidence="4 6" id="KW-0804">Transcription</keyword>
<dbReference type="AlphaFoldDB" id="A0A095AG54"/>
<dbReference type="GO" id="GO:0003712">
    <property type="term" value="F:transcription coregulator activity"/>
    <property type="evidence" value="ECO:0007669"/>
    <property type="project" value="TreeGrafter"/>
</dbReference>
<sequence>MYLSTFYYFQLPTWMADRLTELQDAINLQAENLCNAIGVIQQVAQPSFFSDFNWASRSAKPEYQAFIQAQPTDDIPQNALIDPVFLLALDIARSFAVAISATAKQLDALIGALPEEEASADIQRATVHKLLEAYRSEGAKLARITTKLESRLADVRRCLTAIAQTQLTTQSLESEVAVLFTGFWIMFGWVEIVSMGYFELWCIENFMETNPNLSLNNDSSYEAPEYIYSSPPSSISWLTYLTIIFLFILFFRLCFTFGIVDRLHALVNFILAISTPSGRKRRALRAKCVEDLGNLRTQLKSVHMVDEFATYSKLERKIKLLERQLNSLAPETLVGSMVRQVSIYVGLYAIEAIFMAYLISYSPIETISPVTLQSLMINNHSMKDITIFICQVISYIPVKILVICWIILCRLTIGPAVSKLGNKLQRQQQSQNQQSNQHSSVNFTNSTTTTVPTTSVPNTSS</sequence>
<dbReference type="InterPro" id="IPR021384">
    <property type="entry name" value="Mediator_Med21"/>
</dbReference>
<comment type="similarity">
    <text evidence="6">Belongs to the Mediator complex subunit 21 family.</text>
</comment>
<evidence type="ECO:0000256" key="3">
    <source>
        <dbReference type="ARBA" id="ARBA00023159"/>
    </source>
</evidence>
<evidence type="ECO:0000256" key="5">
    <source>
        <dbReference type="ARBA" id="ARBA00023242"/>
    </source>
</evidence>
<name>A0A095AG54_SCHHA</name>
<dbReference type="GO" id="GO:0016592">
    <property type="term" value="C:mediator complex"/>
    <property type="evidence" value="ECO:0007669"/>
    <property type="project" value="UniProtKB-UniRule"/>
</dbReference>
<dbReference type="InterPro" id="IPR028945">
    <property type="entry name" value="Get1"/>
</dbReference>
<dbReference type="GO" id="GO:0071816">
    <property type="term" value="P:tail-anchored membrane protein insertion into ER membrane"/>
    <property type="evidence" value="ECO:0007669"/>
    <property type="project" value="InterPro"/>
</dbReference>
<evidence type="ECO:0000256" key="2">
    <source>
        <dbReference type="ARBA" id="ARBA00023015"/>
    </source>
</evidence>
<dbReference type="GO" id="GO:0006357">
    <property type="term" value="P:regulation of transcription by RNA polymerase II"/>
    <property type="evidence" value="ECO:0007669"/>
    <property type="project" value="TreeGrafter"/>
</dbReference>
<dbReference type="SUPFAM" id="SSF140718">
    <property type="entry name" value="Mediator hinge subcomplex-like"/>
    <property type="match status" value="1"/>
</dbReference>
<keyword evidence="5 6" id="KW-0539">Nucleus</keyword>
<keyword evidence="2 6" id="KW-0805">Transcription regulation</keyword>
<dbReference type="EMBL" id="KL250520">
    <property type="protein sequence ID" value="KGB32851.1"/>
    <property type="molecule type" value="Genomic_DNA"/>
</dbReference>
<evidence type="ECO:0000256" key="4">
    <source>
        <dbReference type="ARBA" id="ARBA00023163"/>
    </source>
</evidence>
<dbReference type="PANTHER" id="PTHR13381:SF0">
    <property type="entry name" value="MEDIATOR OF RNA POLYMERASE II TRANSCRIPTION SUBUNIT 21"/>
    <property type="match status" value="1"/>
</dbReference>
<reference evidence="7" key="1">
    <citation type="journal article" date="2012" name="Nat. Genet.">
        <title>Whole-genome sequence of Schistosoma haematobium.</title>
        <authorList>
            <person name="Young N.D."/>
            <person name="Jex A.R."/>
            <person name="Li B."/>
            <person name="Liu S."/>
            <person name="Yang L."/>
            <person name="Xiong Z."/>
            <person name="Li Y."/>
            <person name="Cantacessi C."/>
            <person name="Hall R.S."/>
            <person name="Xu X."/>
            <person name="Chen F."/>
            <person name="Wu X."/>
            <person name="Zerlotini A."/>
            <person name="Oliveira G."/>
            <person name="Hofmann A."/>
            <person name="Zhang G."/>
            <person name="Fang X."/>
            <person name="Kang Y."/>
            <person name="Campbell B.E."/>
            <person name="Loukas A."/>
            <person name="Ranganathan S."/>
            <person name="Rollinson D."/>
            <person name="Rinaldi G."/>
            <person name="Brindley P.J."/>
            <person name="Yang H."/>
            <person name="Wang J."/>
            <person name="Wang J."/>
            <person name="Gasser R.B."/>
        </authorList>
    </citation>
    <scope>NUCLEOTIDE SEQUENCE [LARGE SCALE GENOMIC DNA]</scope>
</reference>
<organism evidence="7">
    <name type="scientific">Schistosoma haematobium</name>
    <name type="common">Blood fluke</name>
    <dbReference type="NCBI Taxonomy" id="6185"/>
    <lineage>
        <taxon>Eukaryota</taxon>
        <taxon>Metazoa</taxon>
        <taxon>Spiralia</taxon>
        <taxon>Lophotrochozoa</taxon>
        <taxon>Platyhelminthes</taxon>
        <taxon>Trematoda</taxon>
        <taxon>Digenea</taxon>
        <taxon>Strigeidida</taxon>
        <taxon>Schistosomatoidea</taxon>
        <taxon>Schistosomatidae</taxon>
        <taxon>Schistosoma</taxon>
    </lineage>
</organism>
<comment type="subunit">
    <text evidence="6">Component of the Mediator complex.</text>
</comment>
<keyword evidence="3 6" id="KW-0010">Activator</keyword>
<evidence type="ECO:0000256" key="6">
    <source>
        <dbReference type="RuleBase" id="RU366036"/>
    </source>
</evidence>
<comment type="function">
    <text evidence="6">Component of the Mediator complex, a coactivator involved in the regulated transcription of nearly all RNA polymerase II-dependent genes. Mediator functions as a bridge to convey information from gene-specific regulatory proteins to the basal RNA polymerase II transcription machinery. Mediator is recruited to promoters by direct interactions with regulatory proteins and serves as a scaffold for the assembly of a functional preinitiation complex with RNA polymerase II and the general transcription factors.</text>
</comment>